<dbReference type="Pfam" id="PF01740">
    <property type="entry name" value="STAS"/>
    <property type="match status" value="1"/>
</dbReference>
<organism evidence="2 3">
    <name type="scientific">Bdellovibrio bacteriovorus</name>
    <dbReference type="NCBI Taxonomy" id="959"/>
    <lineage>
        <taxon>Bacteria</taxon>
        <taxon>Pseudomonadati</taxon>
        <taxon>Bdellovibrionota</taxon>
        <taxon>Bdellovibrionia</taxon>
        <taxon>Bdellovibrionales</taxon>
        <taxon>Pseudobdellovibrionaceae</taxon>
        <taxon>Bdellovibrio</taxon>
    </lineage>
</organism>
<dbReference type="InterPro" id="IPR002645">
    <property type="entry name" value="STAS_dom"/>
</dbReference>
<proteinExistence type="predicted"/>
<protein>
    <recommendedName>
        <fullName evidence="1">STAS domain-containing protein</fullName>
    </recommendedName>
</protein>
<evidence type="ECO:0000313" key="2">
    <source>
        <dbReference type="EMBL" id="ASD65503.1"/>
    </source>
</evidence>
<gene>
    <name evidence="2" type="ORF">B9G79_11720</name>
</gene>
<dbReference type="EMBL" id="CP020946">
    <property type="protein sequence ID" value="ASD65503.1"/>
    <property type="molecule type" value="Genomic_DNA"/>
</dbReference>
<evidence type="ECO:0000313" key="3">
    <source>
        <dbReference type="Proteomes" id="UP000197003"/>
    </source>
</evidence>
<name>A0A1Z3NDG0_BDEBC</name>
<dbReference type="Proteomes" id="UP000197003">
    <property type="component" value="Chromosome"/>
</dbReference>
<accession>A0A1Z3NDG0</accession>
<dbReference type="InterPro" id="IPR036513">
    <property type="entry name" value="STAS_dom_sf"/>
</dbReference>
<sequence length="149" mass="16942">MVFLRNFNAALLVLPCKKLKKPISRSCTLEDQKSFQYSFNQKNKMLVVSFSGEINTPVLPALEACRQELLAKREVSCVVLYFQDVDSISADAIPWLAQVQREIRLKPAEIRLCSLRENLRERLVRMGVIRGLEVADDLKSALLSFSRVG</sequence>
<feature type="domain" description="STAS" evidence="1">
    <location>
        <begin position="35"/>
        <end position="145"/>
    </location>
</feature>
<evidence type="ECO:0000259" key="1">
    <source>
        <dbReference type="PROSITE" id="PS50801"/>
    </source>
</evidence>
<dbReference type="AlphaFoldDB" id="A0A1Z3NDG0"/>
<dbReference type="SUPFAM" id="SSF52091">
    <property type="entry name" value="SpoIIaa-like"/>
    <property type="match status" value="1"/>
</dbReference>
<dbReference type="OrthoDB" id="5295934at2"/>
<dbReference type="PROSITE" id="PS50801">
    <property type="entry name" value="STAS"/>
    <property type="match status" value="1"/>
</dbReference>
<reference evidence="2 3" key="1">
    <citation type="submission" date="2017-04" db="EMBL/GenBank/DDBJ databases">
        <title>Whole genome sequence of Bdellovibrio bacteriovorus strain SSB218315.</title>
        <authorList>
            <person name="Oyedara O."/>
            <person name="Rodriguez-Perez M.A."/>
        </authorList>
    </citation>
    <scope>NUCLEOTIDE SEQUENCE [LARGE SCALE GENOMIC DNA]</scope>
    <source>
        <strain evidence="2 3">SSB218315</strain>
    </source>
</reference>
<dbReference type="Gene3D" id="3.30.750.24">
    <property type="entry name" value="STAS domain"/>
    <property type="match status" value="1"/>
</dbReference>